<reference evidence="2" key="1">
    <citation type="journal article" date="2023" name="Nat. Plants">
        <title>Single-cell RNA sequencing provides a high-resolution roadmap for understanding the multicellular compartmentation of specialized metabolism.</title>
        <authorList>
            <person name="Sun S."/>
            <person name="Shen X."/>
            <person name="Li Y."/>
            <person name="Li Y."/>
            <person name="Wang S."/>
            <person name="Li R."/>
            <person name="Zhang H."/>
            <person name="Shen G."/>
            <person name="Guo B."/>
            <person name="Wei J."/>
            <person name="Xu J."/>
            <person name="St-Pierre B."/>
            <person name="Chen S."/>
            <person name="Sun C."/>
        </authorList>
    </citation>
    <scope>NUCLEOTIDE SEQUENCE [LARGE SCALE GENOMIC DNA]</scope>
</reference>
<dbReference type="EMBL" id="CM044704">
    <property type="protein sequence ID" value="KAI5666735.1"/>
    <property type="molecule type" value="Genomic_DNA"/>
</dbReference>
<protein>
    <submittedName>
        <fullName evidence="1">Uncharacterized protein</fullName>
    </submittedName>
</protein>
<evidence type="ECO:0000313" key="2">
    <source>
        <dbReference type="Proteomes" id="UP001060085"/>
    </source>
</evidence>
<evidence type="ECO:0000313" key="1">
    <source>
        <dbReference type="EMBL" id="KAI5666735.1"/>
    </source>
</evidence>
<keyword evidence="2" id="KW-1185">Reference proteome</keyword>
<comment type="caution">
    <text evidence="1">The sequence shown here is derived from an EMBL/GenBank/DDBJ whole genome shotgun (WGS) entry which is preliminary data.</text>
</comment>
<sequence length="209" mass="23069">MKIYKKCEDRKAPRKPKCYWAGPSCKSISRARRFVVSATSTCLASNSKTPRTVRPYTRLSKILSLEFNLSAPVEDFKLPSHACISRKMLRGNSMATRTAVRYVSRRFSSSGKILSEEEKAAENKIEQEKLEKLARKQGPKPEEKSAAASSEGASGSVNKVKPEAQSSSTPGVSTDKYRNYAVVAGIVTGLGALGWYMLSKDKKTEEVHD</sequence>
<name>A0ACC0B271_CATRO</name>
<proteinExistence type="predicted"/>
<accession>A0ACC0B271</accession>
<gene>
    <name evidence="1" type="ORF">M9H77_16588</name>
</gene>
<organism evidence="1 2">
    <name type="scientific">Catharanthus roseus</name>
    <name type="common">Madagascar periwinkle</name>
    <name type="synonym">Vinca rosea</name>
    <dbReference type="NCBI Taxonomy" id="4058"/>
    <lineage>
        <taxon>Eukaryota</taxon>
        <taxon>Viridiplantae</taxon>
        <taxon>Streptophyta</taxon>
        <taxon>Embryophyta</taxon>
        <taxon>Tracheophyta</taxon>
        <taxon>Spermatophyta</taxon>
        <taxon>Magnoliopsida</taxon>
        <taxon>eudicotyledons</taxon>
        <taxon>Gunneridae</taxon>
        <taxon>Pentapetalae</taxon>
        <taxon>asterids</taxon>
        <taxon>lamiids</taxon>
        <taxon>Gentianales</taxon>
        <taxon>Apocynaceae</taxon>
        <taxon>Rauvolfioideae</taxon>
        <taxon>Vinceae</taxon>
        <taxon>Catharanthinae</taxon>
        <taxon>Catharanthus</taxon>
    </lineage>
</organism>
<dbReference type="Proteomes" id="UP001060085">
    <property type="component" value="Linkage Group LG04"/>
</dbReference>